<dbReference type="SUPFAM" id="SSF47336">
    <property type="entry name" value="ACP-like"/>
    <property type="match status" value="1"/>
</dbReference>
<keyword evidence="6" id="KW-0511">Multifunctional enzyme</keyword>
<dbReference type="InterPro" id="IPR050091">
    <property type="entry name" value="PKS_NRPS_Biosynth_Enz"/>
</dbReference>
<dbReference type="SUPFAM" id="SSF53901">
    <property type="entry name" value="Thiolase-like"/>
    <property type="match status" value="1"/>
</dbReference>
<dbReference type="Pfam" id="PF16197">
    <property type="entry name" value="KAsynt_C_assoc"/>
    <property type="match status" value="1"/>
</dbReference>
<dbReference type="CDD" id="cd05195">
    <property type="entry name" value="enoyl_red"/>
    <property type="match status" value="1"/>
</dbReference>
<dbReference type="Pfam" id="PF00698">
    <property type="entry name" value="Acyl_transf_1"/>
    <property type="match status" value="1"/>
</dbReference>
<keyword evidence="4" id="KW-0808">Transferase</keyword>
<dbReference type="InterPro" id="IPR014030">
    <property type="entry name" value="Ketoacyl_synth_N"/>
</dbReference>
<evidence type="ECO:0000259" key="10">
    <source>
        <dbReference type="PROSITE" id="PS52019"/>
    </source>
</evidence>
<dbReference type="Pfam" id="PF13602">
    <property type="entry name" value="ADH_zinc_N_2"/>
    <property type="match status" value="1"/>
</dbReference>
<dbReference type="Gene3D" id="3.40.50.150">
    <property type="entry name" value="Vaccinia Virus protein VP39"/>
    <property type="match status" value="1"/>
</dbReference>
<dbReference type="InterPro" id="IPR009081">
    <property type="entry name" value="PP-bd_ACP"/>
</dbReference>
<dbReference type="InterPro" id="IPR020807">
    <property type="entry name" value="PKS_DH"/>
</dbReference>
<dbReference type="PROSITE" id="PS52019">
    <property type="entry name" value="PKS_MFAS_DH"/>
    <property type="match status" value="1"/>
</dbReference>
<dbReference type="PROSITE" id="PS50075">
    <property type="entry name" value="CARRIER"/>
    <property type="match status" value="1"/>
</dbReference>
<dbReference type="PANTHER" id="PTHR43775:SF49">
    <property type="entry name" value="SYNTHASE, PUTATIVE (JCVI)-RELATED"/>
    <property type="match status" value="1"/>
</dbReference>
<keyword evidence="5" id="KW-0560">Oxidoreductase</keyword>
<dbReference type="SUPFAM" id="SSF53335">
    <property type="entry name" value="S-adenosyl-L-methionine-dependent methyltransferases"/>
    <property type="match status" value="1"/>
</dbReference>
<dbReference type="PANTHER" id="PTHR43775">
    <property type="entry name" value="FATTY ACID SYNTHASE"/>
    <property type="match status" value="1"/>
</dbReference>
<dbReference type="Pfam" id="PF00109">
    <property type="entry name" value="ketoacyl-synt"/>
    <property type="match status" value="1"/>
</dbReference>
<dbReference type="SMART" id="SM00825">
    <property type="entry name" value="PKS_KS"/>
    <property type="match status" value="1"/>
</dbReference>
<dbReference type="InterPro" id="IPR049900">
    <property type="entry name" value="PKS_mFAS_DH"/>
</dbReference>
<protein>
    <submittedName>
        <fullName evidence="11">Type I Iterative Polyketide synthase (PKS)</fullName>
    </submittedName>
</protein>
<dbReference type="PROSITE" id="PS52004">
    <property type="entry name" value="KS3_2"/>
    <property type="match status" value="1"/>
</dbReference>
<comment type="caution">
    <text evidence="11">The sequence shown here is derived from an EMBL/GenBank/DDBJ whole genome shotgun (WGS) entry which is preliminary data.</text>
</comment>
<feature type="active site" description="Proton donor; for dehydratase activity" evidence="7">
    <location>
        <position position="1127"/>
    </location>
</feature>
<name>A0A9W5YJ04_9EURO</name>
<dbReference type="GO" id="GO:1901336">
    <property type="term" value="P:lactone biosynthetic process"/>
    <property type="evidence" value="ECO:0007669"/>
    <property type="project" value="UniProtKB-ARBA"/>
</dbReference>
<dbReference type="InterPro" id="IPR014031">
    <property type="entry name" value="Ketoacyl_synth_C"/>
</dbReference>
<dbReference type="InterPro" id="IPR014043">
    <property type="entry name" value="Acyl_transferase_dom"/>
</dbReference>
<dbReference type="Gene3D" id="3.40.47.10">
    <property type="match status" value="1"/>
</dbReference>
<dbReference type="SMART" id="SM00822">
    <property type="entry name" value="PKS_KR"/>
    <property type="match status" value="1"/>
</dbReference>
<dbReference type="InterPro" id="IPR036736">
    <property type="entry name" value="ACP-like_sf"/>
</dbReference>
<dbReference type="CDD" id="cd00833">
    <property type="entry name" value="PKS"/>
    <property type="match status" value="1"/>
</dbReference>
<dbReference type="FunFam" id="3.40.50.720:FF:000209">
    <property type="entry name" value="Polyketide synthase Pks12"/>
    <property type="match status" value="1"/>
</dbReference>
<dbReference type="InterPro" id="IPR013154">
    <property type="entry name" value="ADH-like_N"/>
</dbReference>
<dbReference type="SUPFAM" id="SSF55048">
    <property type="entry name" value="Probable ACP-binding domain of malonyl-CoA ACP transacylase"/>
    <property type="match status" value="1"/>
</dbReference>
<dbReference type="Pfam" id="PF02801">
    <property type="entry name" value="Ketoacyl-synt_C"/>
    <property type="match status" value="1"/>
</dbReference>
<organism evidence="11 12">
    <name type="scientific">Aspergillus brasiliensis</name>
    <dbReference type="NCBI Taxonomy" id="319629"/>
    <lineage>
        <taxon>Eukaryota</taxon>
        <taxon>Fungi</taxon>
        <taxon>Dikarya</taxon>
        <taxon>Ascomycota</taxon>
        <taxon>Pezizomycotina</taxon>
        <taxon>Eurotiomycetes</taxon>
        <taxon>Eurotiomycetidae</taxon>
        <taxon>Eurotiales</taxon>
        <taxon>Aspergillaceae</taxon>
        <taxon>Aspergillus</taxon>
        <taxon>Aspergillus subgen. Circumdati</taxon>
    </lineage>
</organism>
<dbReference type="Pfam" id="PF08242">
    <property type="entry name" value="Methyltransf_12"/>
    <property type="match status" value="1"/>
</dbReference>
<feature type="domain" description="Carrier" evidence="8">
    <location>
        <begin position="2422"/>
        <end position="2499"/>
    </location>
</feature>
<dbReference type="CDD" id="cd02440">
    <property type="entry name" value="AdoMet_MTases"/>
    <property type="match status" value="1"/>
</dbReference>
<dbReference type="GO" id="GO:0008168">
    <property type="term" value="F:methyltransferase activity"/>
    <property type="evidence" value="ECO:0007669"/>
    <property type="project" value="UniProtKB-KW"/>
</dbReference>
<dbReference type="InterPro" id="IPR032821">
    <property type="entry name" value="PKS_assoc"/>
</dbReference>
<evidence type="ECO:0000256" key="7">
    <source>
        <dbReference type="PROSITE-ProRule" id="PRU01363"/>
    </source>
</evidence>
<dbReference type="InterPro" id="IPR011032">
    <property type="entry name" value="GroES-like_sf"/>
</dbReference>
<evidence type="ECO:0000256" key="4">
    <source>
        <dbReference type="ARBA" id="ARBA00022679"/>
    </source>
</evidence>
<dbReference type="InterPro" id="IPR020843">
    <property type="entry name" value="ER"/>
</dbReference>
<dbReference type="Gene3D" id="3.10.129.110">
    <property type="entry name" value="Polyketide synthase dehydratase"/>
    <property type="match status" value="1"/>
</dbReference>
<dbReference type="InterPro" id="IPR016039">
    <property type="entry name" value="Thiolase-like"/>
</dbReference>
<dbReference type="GO" id="GO:0032259">
    <property type="term" value="P:methylation"/>
    <property type="evidence" value="ECO:0007669"/>
    <property type="project" value="UniProtKB-KW"/>
</dbReference>
<dbReference type="GO" id="GO:0016491">
    <property type="term" value="F:oxidoreductase activity"/>
    <property type="evidence" value="ECO:0007669"/>
    <property type="project" value="UniProtKB-KW"/>
</dbReference>
<evidence type="ECO:0000313" key="11">
    <source>
        <dbReference type="EMBL" id="GKZ16827.1"/>
    </source>
</evidence>
<dbReference type="InterPro" id="IPR001227">
    <property type="entry name" value="Ac_transferase_dom_sf"/>
</dbReference>
<dbReference type="Pfam" id="PF23114">
    <property type="entry name" value="NAD-bd_HRPKS_sdrA"/>
    <property type="match status" value="1"/>
</dbReference>
<dbReference type="InterPro" id="IPR016035">
    <property type="entry name" value="Acyl_Trfase/lysoPLipase"/>
</dbReference>
<dbReference type="Pfam" id="PF00550">
    <property type="entry name" value="PP-binding"/>
    <property type="match status" value="1"/>
</dbReference>
<dbReference type="InterPro" id="IPR013217">
    <property type="entry name" value="Methyltransf_12"/>
</dbReference>
<dbReference type="SMART" id="SM00826">
    <property type="entry name" value="PKS_DH"/>
    <property type="match status" value="1"/>
</dbReference>
<keyword evidence="2" id="KW-0597">Phosphoprotein</keyword>
<dbReference type="Gene3D" id="3.40.50.720">
    <property type="entry name" value="NAD(P)-binding Rossmann-like Domain"/>
    <property type="match status" value="2"/>
</dbReference>
<evidence type="ECO:0000256" key="3">
    <source>
        <dbReference type="ARBA" id="ARBA00022603"/>
    </source>
</evidence>
<accession>A0A9W5YJ04</accession>
<dbReference type="Pfam" id="PF08240">
    <property type="entry name" value="ADH_N"/>
    <property type="match status" value="1"/>
</dbReference>
<dbReference type="Pfam" id="PF21089">
    <property type="entry name" value="PKS_DH_N"/>
    <property type="match status" value="1"/>
</dbReference>
<dbReference type="Proteomes" id="UP001143548">
    <property type="component" value="Unassembled WGS sequence"/>
</dbReference>
<dbReference type="GO" id="GO:0006633">
    <property type="term" value="P:fatty acid biosynthetic process"/>
    <property type="evidence" value="ECO:0007669"/>
    <property type="project" value="InterPro"/>
</dbReference>
<dbReference type="Gene3D" id="3.90.180.10">
    <property type="entry name" value="Medium-chain alcohol dehydrogenases, catalytic domain"/>
    <property type="match status" value="1"/>
</dbReference>
<keyword evidence="3" id="KW-0489">Methyltransferase</keyword>
<dbReference type="InterPro" id="IPR057326">
    <property type="entry name" value="KR_dom"/>
</dbReference>
<dbReference type="SUPFAM" id="SSF50129">
    <property type="entry name" value="GroES-like"/>
    <property type="match status" value="1"/>
</dbReference>
<sequence>MDNAAAAPTVMSPIDHRDIDTEPPSLKKVVSSQHHINGTNLYRDTLKSDIQISERSVSPDDTIVSPDAAEKAPIAIVGMGMRLPGGIRTDKDLWDFLVNKQDANGLVPADRFNMDAFYSEQHHPGTAKARNGYYLGEDLAVFDAEFFGISSAELPRMDPRQRLLLEVVWECMESSGQVDWRGKNIGCFVGAFNEDWMELNHRDAQNLGMGSVNSVADFSVPNRISYQYDLTGPSMCVKTACSSSLVALHLAIQALRNGDCESAIVAGTNLIQSPIWTVAISEEGALSPDGNCKTFDASANGYARAEGINAIYIKKLDDALRAKDPIRSIIRGTSVSSDGRTIGFSTPSAASQERLIRATYRQAGIADISETPYVECHGTGTAVGDPTEVQAICDALGTNGTIIGAIKPNLGHAEAASGLSIPFQASRLQVPTEVLPWPANRKERASVNGFGIGGVNAHAILETATSYTQQELPEQTDDESPRLLVISANTMNALRDRLDLLQTYLQNTSHSISDIAYTLGERREHLKFRAYQVMEGKKTLKASDGTKVATEVPKLVFVFTGQGAQWAGMGAELMKSSPQFRASIELMDQALATLPHPPAWTIQEQITSSTSNIDEAEFSQPLTTAFQVGILSTLQAWGVRPDVVVGHSSGEIAAAYAAGSLTMEQAIIAAYYRGVVAKESTRDGCMAALGMGKEAFLPYATAGVTVACENSPESITISGDTQQVENTLARIREAEPGVFCRRLRVKIAYHSAHMADVGQLYENLISPHLVASTPDIPFYSTVAGRLLEATEKPDANYWRRNLESPVLFNTTVQSLVKDVEGPSCCVEIGPHSALAGPLRQIFAEAAGDSKDKPTYVPSWVRKQPAGLTALAGHLYALGLKLDFGLIIGPGRVLTDLPSYPWQYKTKYWEESFLVRDWKQQKYVHHELLGTRLAGTSDLEPSWRNLLRLDEVPWIQDHKVGNNVVFPCTGYLATAGEAVRQLTGSEPGYKIRDFVIRGPLILSQSVPTDLLTTLKPVRIMDKVDSATWYDFTISSYNGTTWTKHCTGKIRADDGHDMRIIEEEKEYSRKIPLASLYRPQPGHAVNLTGVFHTLEDVSVQPFDHVAAATLFRSPTLDHSKYSVHPADMDQVLQLSGLAAFGGIFGHEMDNYVPDSIEEITVTPGSSLMFLEARGAREADTAVICKDAIIMAGDRACVNVRGAVFRSMGSTTNTGDEDKNDFENLGALNLRWQPHIDLVPMESLLQPTDHRDWLAMTEKLTVLSILESCEQVRDFVSSAKQGDNARPHHLVRYGEWLAKTGDDIINGRHPIVPKGSPWIATDSEARSHLIHELSEHLASTPGRSLASAVNVIRSHTAGILSGQEEALALLTQDNVWVDLHKEIQNLISMEKFFATYGHSRPTLRILELGAGRGNLTSVILNSLVTDSGAGVRLYSEYMLTDVSPESIADVRERFSQFEGVQSQVLDISKDPVAQGFTAESYDLIIASNVLHATPSLTESLRNVRKLLVPGGRLVLQELASDMQFSSYVMGPMSTWWVGETDNRPWSPCVSPEEWNKRLLESGFDGIEAVRYDDEAPYHVNAFIVASASDPALQEQQPPKAVTLLYDGPVQHRARDIADHLVRQGYVVNWCQLGQDAQDEIVISLLDLHGPFLETCTPDQWTALQNHLTANRVMRTLWLTKHSQVKCADPRYGLIQGFGRTLRSEVGVDLATLEVDDFDATMFDGLVQVLKKLQARISHPDEEVDYEYALINGAVHTARFYPGSVEQFLAPAPESAVQQVVLGQYGDLDSFRWVTKSLEPLTAGQVRVRMDIAGLNFKDALIALGMVAGPKDGLGLDAAGVVTELSPEAAAIGRLRVGDRVMFAADGCIITQIAVDEEICVRIPDNMSSAEAATIPTVYGTAIYAIHNLGRLKKHQSILIHSACGGFGLAALQLARAIGAEIFATVGTEAKKQYLIEHYGIDASHIFNSRNASFHADLMKVTNGRGADLVLNSLSGELLQATWKCVAKYGMMVEIGRRDMVSNAALSMKEFLGNRTFVGLDLFDMTQENPKVLRDLLEDFLSLYSAGKVRPITPLQIFPASQASDAFQHLQTGQHIGKVVLEIPQDSVLSSPSSAAATVEFRPDASYFLPGGLGGFGRSITKWMADRGARYFTYLSRSAGKSEEDQAFLEELEAHGCSGLAVQGSIDNLADIQRAIDLSPRPIAGVMNLAMLLHSMAFPRMTHSDWKVSLVSKVQGNWNLHRALSGSSANDLDFFLLFSSISSVLGNPGQANYSAGNSFVDSFARYRRILGLPASVVNIGVTDEIGYMAEHPDIFDKITGAGMPSKGERDMLNAVRFSLHAQLAKLSPVSEEGYAVASAPVQLSIGMSSPEKGVYRPNTRDVRLDVVARVGGSAQSSSTGSSSSENRLSAFVSGLRVNPSALEQEETQKLLIEEIGAMVCSMLSMSEDDLVITRSLSSLGLDSLVNIKIRKWFTVNLGIEISVLEITALGSVLTLANMAIDSLKEKYGKKGE</sequence>
<feature type="domain" description="Ketosynthase family 3 (KS3)" evidence="9">
    <location>
        <begin position="71"/>
        <end position="463"/>
    </location>
</feature>
<evidence type="ECO:0000256" key="2">
    <source>
        <dbReference type="ARBA" id="ARBA00022553"/>
    </source>
</evidence>
<evidence type="ECO:0000259" key="8">
    <source>
        <dbReference type="PROSITE" id="PS50075"/>
    </source>
</evidence>
<dbReference type="InterPro" id="IPR049552">
    <property type="entry name" value="PKS_DH_N"/>
</dbReference>
<dbReference type="InterPro" id="IPR042104">
    <property type="entry name" value="PKS_dehydratase_sf"/>
</dbReference>
<evidence type="ECO:0000313" key="12">
    <source>
        <dbReference type="Proteomes" id="UP001143548"/>
    </source>
</evidence>
<evidence type="ECO:0000256" key="6">
    <source>
        <dbReference type="ARBA" id="ARBA00023268"/>
    </source>
</evidence>
<dbReference type="SMART" id="SM00827">
    <property type="entry name" value="PKS_AT"/>
    <property type="match status" value="1"/>
</dbReference>
<dbReference type="SUPFAM" id="SSF52151">
    <property type="entry name" value="FabD/lysophospholipase-like"/>
    <property type="match status" value="1"/>
</dbReference>
<dbReference type="Gene3D" id="3.40.366.10">
    <property type="entry name" value="Malonyl-Coenzyme A Acyl Carrier Protein, domain 2"/>
    <property type="match status" value="1"/>
</dbReference>
<dbReference type="PROSITE" id="PS00606">
    <property type="entry name" value="KS3_1"/>
    <property type="match status" value="1"/>
</dbReference>
<gene>
    <name evidence="11" type="ORF">AbraCBS73388_004211</name>
</gene>
<feature type="region of interest" description="C-terminal hotdog fold" evidence="7">
    <location>
        <begin position="1066"/>
        <end position="1211"/>
    </location>
</feature>
<dbReference type="InterPro" id="IPR056501">
    <property type="entry name" value="NAD-bd_HRPKS_sdrA"/>
</dbReference>
<dbReference type="EMBL" id="BROQ01000002">
    <property type="protein sequence ID" value="GKZ16827.1"/>
    <property type="molecule type" value="Genomic_DNA"/>
</dbReference>
<evidence type="ECO:0000259" key="9">
    <source>
        <dbReference type="PROSITE" id="PS52004"/>
    </source>
</evidence>
<reference evidence="11" key="1">
    <citation type="submission" date="2022-07" db="EMBL/GenBank/DDBJ databases">
        <title>Taxonomy of Aspergillus series Nigri: significant species reduction supported by multi-species coalescent approaches.</title>
        <authorList>
            <person name="Bian C."/>
            <person name="Kusuya Y."/>
            <person name="Sklenar F."/>
            <person name="D'hooge E."/>
            <person name="Yaguchi T."/>
            <person name="Takahashi H."/>
            <person name="Hubka V."/>
        </authorList>
    </citation>
    <scope>NUCLEOTIDE SEQUENCE</scope>
    <source>
        <strain evidence="11">CBS 733.88</strain>
    </source>
</reference>
<dbReference type="SMART" id="SM00829">
    <property type="entry name" value="PKS_ER"/>
    <property type="match status" value="1"/>
</dbReference>
<dbReference type="InterPro" id="IPR036291">
    <property type="entry name" value="NAD(P)-bd_dom_sf"/>
</dbReference>
<dbReference type="GO" id="GO:0004315">
    <property type="term" value="F:3-oxoacyl-[acyl-carrier-protein] synthase activity"/>
    <property type="evidence" value="ECO:0007669"/>
    <property type="project" value="InterPro"/>
</dbReference>
<dbReference type="InterPro" id="IPR013968">
    <property type="entry name" value="PKS_KR"/>
</dbReference>
<dbReference type="GO" id="GO:0044550">
    <property type="term" value="P:secondary metabolite biosynthetic process"/>
    <property type="evidence" value="ECO:0007669"/>
    <property type="project" value="UniProtKB-ARBA"/>
</dbReference>
<dbReference type="GO" id="GO:0004312">
    <property type="term" value="F:fatty acid synthase activity"/>
    <property type="evidence" value="ECO:0007669"/>
    <property type="project" value="TreeGrafter"/>
</dbReference>
<dbReference type="InterPro" id="IPR049551">
    <property type="entry name" value="PKS_DH_C"/>
</dbReference>
<dbReference type="InterPro" id="IPR020841">
    <property type="entry name" value="PKS_Beta-ketoAc_synthase_dom"/>
</dbReference>
<feature type="active site" description="Proton acceptor; for dehydratase activity" evidence="7">
    <location>
        <position position="957"/>
    </location>
</feature>
<proteinExistence type="predicted"/>
<feature type="region of interest" description="N-terminal hotdog fold" evidence="7">
    <location>
        <begin position="925"/>
        <end position="1055"/>
    </location>
</feature>
<dbReference type="InterPro" id="IPR029063">
    <property type="entry name" value="SAM-dependent_MTases_sf"/>
</dbReference>
<dbReference type="Pfam" id="PF08659">
    <property type="entry name" value="KR"/>
    <property type="match status" value="1"/>
</dbReference>
<feature type="domain" description="PKS/mFAS DH" evidence="10">
    <location>
        <begin position="925"/>
        <end position="1211"/>
    </location>
</feature>
<dbReference type="InterPro" id="IPR016036">
    <property type="entry name" value="Malonyl_transacylase_ACP-bd"/>
</dbReference>
<dbReference type="InterPro" id="IPR018201">
    <property type="entry name" value="Ketoacyl_synth_AS"/>
</dbReference>
<evidence type="ECO:0000256" key="5">
    <source>
        <dbReference type="ARBA" id="ARBA00023002"/>
    </source>
</evidence>
<dbReference type="SUPFAM" id="SSF51735">
    <property type="entry name" value="NAD(P)-binding Rossmann-fold domains"/>
    <property type="match status" value="2"/>
</dbReference>
<evidence type="ECO:0000256" key="1">
    <source>
        <dbReference type="ARBA" id="ARBA00022450"/>
    </source>
</evidence>
<keyword evidence="1" id="KW-0596">Phosphopantetheine</keyword>
<dbReference type="Pfam" id="PF14765">
    <property type="entry name" value="PS-DH"/>
    <property type="match status" value="1"/>
</dbReference>